<reference evidence="4" key="1">
    <citation type="submission" date="2015-02" db="EMBL/GenBank/DDBJ databases">
        <title>Genome sequencing for Strongylocentrotus purpuratus.</title>
        <authorList>
            <person name="Murali S."/>
            <person name="Liu Y."/>
            <person name="Vee V."/>
            <person name="English A."/>
            <person name="Wang M."/>
            <person name="Skinner E."/>
            <person name="Han Y."/>
            <person name="Muzny D.M."/>
            <person name="Worley K.C."/>
            <person name="Gibbs R.A."/>
        </authorList>
    </citation>
    <scope>NUCLEOTIDE SEQUENCE</scope>
</reference>
<name>A0A7M7PHX1_STRPU</name>
<evidence type="ECO:0000256" key="2">
    <source>
        <dbReference type="SAM" id="MobiDB-lite"/>
    </source>
</evidence>
<feature type="region of interest" description="Disordered" evidence="2">
    <location>
        <begin position="240"/>
        <end position="289"/>
    </location>
</feature>
<dbReference type="AlphaFoldDB" id="A0A7M7PHX1"/>
<evidence type="ECO:0000313" key="4">
    <source>
        <dbReference type="Proteomes" id="UP000007110"/>
    </source>
</evidence>
<feature type="compositionally biased region" description="Low complexity" evidence="2">
    <location>
        <begin position="534"/>
        <end position="548"/>
    </location>
</feature>
<feature type="region of interest" description="Disordered" evidence="2">
    <location>
        <begin position="454"/>
        <end position="567"/>
    </location>
</feature>
<feature type="coiled-coil region" evidence="1">
    <location>
        <begin position="136"/>
        <end position="175"/>
    </location>
</feature>
<dbReference type="InParanoid" id="A0A7M7PHX1"/>
<dbReference type="GeneID" id="100893267"/>
<evidence type="ECO:0000256" key="1">
    <source>
        <dbReference type="SAM" id="Coils"/>
    </source>
</evidence>
<organism evidence="3 4">
    <name type="scientific">Strongylocentrotus purpuratus</name>
    <name type="common">Purple sea urchin</name>
    <dbReference type="NCBI Taxonomy" id="7668"/>
    <lineage>
        <taxon>Eukaryota</taxon>
        <taxon>Metazoa</taxon>
        <taxon>Echinodermata</taxon>
        <taxon>Eleutherozoa</taxon>
        <taxon>Echinozoa</taxon>
        <taxon>Echinoidea</taxon>
        <taxon>Euechinoidea</taxon>
        <taxon>Echinacea</taxon>
        <taxon>Camarodonta</taxon>
        <taxon>Echinidea</taxon>
        <taxon>Strongylocentrotidae</taxon>
        <taxon>Strongylocentrotus</taxon>
    </lineage>
</organism>
<reference evidence="3" key="2">
    <citation type="submission" date="2021-01" db="UniProtKB">
        <authorList>
            <consortium name="EnsemblMetazoa"/>
        </authorList>
    </citation>
    <scope>IDENTIFICATION</scope>
</reference>
<dbReference type="KEGG" id="spu:100893267"/>
<evidence type="ECO:0000313" key="3">
    <source>
        <dbReference type="EnsemblMetazoa" id="XP_030851152"/>
    </source>
</evidence>
<feature type="compositionally biased region" description="Acidic residues" evidence="2">
    <location>
        <begin position="510"/>
        <end position="526"/>
    </location>
</feature>
<proteinExistence type="predicted"/>
<dbReference type="OMA" id="TMFSHAL"/>
<keyword evidence="4" id="KW-1185">Reference proteome</keyword>
<feature type="region of interest" description="Disordered" evidence="2">
    <location>
        <begin position="1"/>
        <end position="77"/>
    </location>
</feature>
<dbReference type="OrthoDB" id="6131651at2759"/>
<protein>
    <submittedName>
        <fullName evidence="3">Uncharacterized protein</fullName>
    </submittedName>
</protein>
<feature type="compositionally biased region" description="Polar residues" evidence="2">
    <location>
        <begin position="270"/>
        <end position="289"/>
    </location>
</feature>
<dbReference type="RefSeq" id="XP_030851152.1">
    <property type="nucleotide sequence ID" value="XM_030995292.1"/>
</dbReference>
<dbReference type="Proteomes" id="UP000007110">
    <property type="component" value="Unassembled WGS sequence"/>
</dbReference>
<accession>A0A7M7PHX1</accession>
<feature type="compositionally biased region" description="Basic residues" evidence="2">
    <location>
        <begin position="64"/>
        <end position="74"/>
    </location>
</feature>
<keyword evidence="1" id="KW-0175">Coiled coil</keyword>
<sequence>MAATKPPVSQRRMQPTSFALEGRPMSSESLSTIRRKFLTAPIPEPPPDDDQDEFHRPPKVSSAKGKKKKKKKVKKESFDLDIDVREKERLQELKEWLNTDADKSGIHHELKIAMLKHMRVLDDLEKLKAHYYLEYMDALTDKVEDQRKDIQRKSEQSIKRRLKKEKKQREAAQKAKIQMHHPEVSTDNTFLRGLSKTKFHNIVILQGHLAREGRLKTDEHVRAYWEQMSKPENYRKIFGEEGTDHQDGAETSFGTKPTKREGETMPGSDALSQGTASESIPESGSPSLMSLRQLDPLSLHHAYLDQIQEVKEPSRPNSMGAPYLQSWIQQPKIKKKAVQALIIKKPVHPKVLEMEQKCPRVEFPKLAAFTLDLEPPKEDPEVELMREEFRSRARLRNAENSRLRKMYQSSLTNNAATQRIFDMKDEFNTVLNGPSLGDVLYAQDPSDQLFNMARRTSEEVEEEEEEVERTERLALLPPDASPHHQGNRRSGSNPGRPSPGFAGIERISEEGDLEEQEDDEEEEGDEDGRFIIYSSRSSSRRSSLTSTQSDRRRNMPVTPEPPQPFPLTLDAVMDHTDTKVVKRPSALWVNYGKFLPPVK</sequence>
<dbReference type="EnsemblMetazoa" id="XM_030995292">
    <property type="protein sequence ID" value="XP_030851152"/>
    <property type="gene ID" value="LOC100893267"/>
</dbReference>
<feature type="compositionally biased region" description="Acidic residues" evidence="2">
    <location>
        <begin position="459"/>
        <end position="468"/>
    </location>
</feature>